<protein>
    <submittedName>
        <fullName evidence="1">Nucleotidyltransferase family protein</fullName>
    </submittedName>
</protein>
<name>A0A5R9IH65_9GAMM</name>
<sequence>MGASQHIQITPNTFLQLGLLLSANTKPTDIDHDLMITLQTEELYLPIIELSNCYWMTSALCYRLKKLRIFPQLPLVLQQYLNEVSSLYRQRNIDIKKEAKHVCALLDEAGIEQVLLKGGASLFNGTYPSPAMRYMCDIDILVPEEKQQQAFELLKANGYQADESPFAIHSANHHHAPSLCLPDSMCRVEIHKQALKFPASRVLNDIDIWEEGDPLPLGEGVTVKQLNATQQIILCIAHSEISHSGFAEKVLDIRQFYHLLCLIHHYQENIDWRLVEKHFQLANVENVLHAALQGLSLLFNEVTPITRNDAKSRQQIEQRMNCFCNQSKIRKYWLAIKRVLSGYSAKQIEFTYDVKGMFGVSKGRFKHFYRHCKLIINREYRENFWASI</sequence>
<dbReference type="RefSeq" id="WP_138320010.1">
    <property type="nucleotide sequence ID" value="NZ_VCBC01000009.1"/>
</dbReference>
<reference evidence="1 2" key="1">
    <citation type="submission" date="2019-05" db="EMBL/GenBank/DDBJ databases">
        <title>Genome sequences of Thalassotalea litorea 1K03283.</title>
        <authorList>
            <person name="Zhang D."/>
        </authorList>
    </citation>
    <scope>NUCLEOTIDE SEQUENCE [LARGE SCALE GENOMIC DNA]</scope>
    <source>
        <strain evidence="1 2">MCCC 1K03283</strain>
    </source>
</reference>
<dbReference type="Gene3D" id="3.30.460.40">
    <property type="match status" value="1"/>
</dbReference>
<dbReference type="Proteomes" id="UP000307790">
    <property type="component" value="Unassembled WGS sequence"/>
</dbReference>
<dbReference type="InterPro" id="IPR039498">
    <property type="entry name" value="NTP_transf_5"/>
</dbReference>
<evidence type="ECO:0000313" key="1">
    <source>
        <dbReference type="EMBL" id="TLU64874.1"/>
    </source>
</evidence>
<keyword evidence="2" id="KW-1185">Reference proteome</keyword>
<proteinExistence type="predicted"/>
<gene>
    <name evidence="1" type="ORF">FE810_10485</name>
</gene>
<organism evidence="1 2">
    <name type="scientific">Thalassotalea litorea</name>
    <dbReference type="NCBI Taxonomy" id="2020715"/>
    <lineage>
        <taxon>Bacteria</taxon>
        <taxon>Pseudomonadati</taxon>
        <taxon>Pseudomonadota</taxon>
        <taxon>Gammaproteobacteria</taxon>
        <taxon>Alteromonadales</taxon>
        <taxon>Colwelliaceae</taxon>
        <taxon>Thalassotalea</taxon>
    </lineage>
</organism>
<keyword evidence="1" id="KW-0808">Transferase</keyword>
<dbReference type="GO" id="GO:0016740">
    <property type="term" value="F:transferase activity"/>
    <property type="evidence" value="ECO:0007669"/>
    <property type="project" value="UniProtKB-KW"/>
</dbReference>
<accession>A0A5R9IH65</accession>
<comment type="caution">
    <text evidence="1">The sequence shown here is derived from an EMBL/GenBank/DDBJ whole genome shotgun (WGS) entry which is preliminary data.</text>
</comment>
<dbReference type="Pfam" id="PF14907">
    <property type="entry name" value="NTP_transf_5"/>
    <property type="match status" value="1"/>
</dbReference>
<dbReference type="AlphaFoldDB" id="A0A5R9IH65"/>
<dbReference type="OrthoDB" id="6396662at2"/>
<evidence type="ECO:0000313" key="2">
    <source>
        <dbReference type="Proteomes" id="UP000307790"/>
    </source>
</evidence>
<dbReference type="EMBL" id="VCBC01000009">
    <property type="protein sequence ID" value="TLU64874.1"/>
    <property type="molecule type" value="Genomic_DNA"/>
</dbReference>